<evidence type="ECO:0000259" key="3">
    <source>
        <dbReference type="PROSITE" id="PS50977"/>
    </source>
</evidence>
<dbReference type="Gene3D" id="1.10.357.10">
    <property type="entry name" value="Tetracycline Repressor, domain 2"/>
    <property type="match status" value="1"/>
</dbReference>
<dbReference type="PRINTS" id="PR00455">
    <property type="entry name" value="HTHTETR"/>
</dbReference>
<sequence>MLKHGSVYPDIRVMRTRALLIEALLGLMMEKGFHELKTKEIADRAGINRVTFYDHFSSKEELLSEVMDGTLNEYAAIIDQMSAISAPSPTDLFLAVQLSVRHIKDNAAFYKVMLLTQGVPEFASRFHERIYQAMYNSYRKAAPVNTKVNPELYINWIIGGAIGVFTYWLKNDLQPSEEEIMEQILMIAESTSRLLL</sequence>
<dbReference type="RefSeq" id="WP_210039776.1">
    <property type="nucleotide sequence ID" value="NZ_JBHLVU010000008.1"/>
</dbReference>
<dbReference type="InterPro" id="IPR039532">
    <property type="entry name" value="TetR_C_Firmicutes"/>
</dbReference>
<proteinExistence type="predicted"/>
<dbReference type="SUPFAM" id="SSF46689">
    <property type="entry name" value="Homeodomain-like"/>
    <property type="match status" value="1"/>
</dbReference>
<comment type="caution">
    <text evidence="4">The sequence shown here is derived from an EMBL/GenBank/DDBJ whole genome shotgun (WGS) entry which is preliminary data.</text>
</comment>
<name>A0ABS7CC92_9BACL</name>
<dbReference type="InterPro" id="IPR009057">
    <property type="entry name" value="Homeodomain-like_sf"/>
</dbReference>
<reference evidence="4 5" key="1">
    <citation type="submission" date="2021-07" db="EMBL/GenBank/DDBJ databases">
        <title>Paenibacillus radiodurans sp. nov., isolated from the southeastern edge of Tengger Desert.</title>
        <authorList>
            <person name="Zhang G."/>
        </authorList>
    </citation>
    <scope>NUCLEOTIDE SEQUENCE [LARGE SCALE GENOMIC DNA]</scope>
    <source>
        <strain evidence="4 5">CCM 7311</strain>
    </source>
</reference>
<evidence type="ECO:0000256" key="2">
    <source>
        <dbReference type="PROSITE-ProRule" id="PRU00335"/>
    </source>
</evidence>
<dbReference type="InterPro" id="IPR001647">
    <property type="entry name" value="HTH_TetR"/>
</dbReference>
<protein>
    <submittedName>
        <fullName evidence="4">TetR/AcrR family transcriptional regulator</fullName>
    </submittedName>
</protein>
<gene>
    <name evidence="4" type="ORF">K0U00_29855</name>
</gene>
<evidence type="ECO:0000313" key="4">
    <source>
        <dbReference type="EMBL" id="MBW7458251.1"/>
    </source>
</evidence>
<dbReference type="InterPro" id="IPR050624">
    <property type="entry name" value="HTH-type_Tx_Regulator"/>
</dbReference>
<feature type="DNA-binding region" description="H-T-H motif" evidence="2">
    <location>
        <begin position="37"/>
        <end position="56"/>
    </location>
</feature>
<keyword evidence="1 2" id="KW-0238">DNA-binding</keyword>
<organism evidence="4 5">
    <name type="scientific">Paenibacillus sepulcri</name>
    <dbReference type="NCBI Taxonomy" id="359917"/>
    <lineage>
        <taxon>Bacteria</taxon>
        <taxon>Bacillati</taxon>
        <taxon>Bacillota</taxon>
        <taxon>Bacilli</taxon>
        <taxon>Bacillales</taxon>
        <taxon>Paenibacillaceae</taxon>
        <taxon>Paenibacillus</taxon>
    </lineage>
</organism>
<dbReference type="PROSITE" id="PS50977">
    <property type="entry name" value="HTH_TETR_2"/>
    <property type="match status" value="1"/>
</dbReference>
<accession>A0ABS7CC92</accession>
<dbReference type="Pfam" id="PF14278">
    <property type="entry name" value="TetR_C_8"/>
    <property type="match status" value="1"/>
</dbReference>
<dbReference type="PANTHER" id="PTHR43479:SF11">
    <property type="entry name" value="ACREF_ENVCD OPERON REPRESSOR-RELATED"/>
    <property type="match status" value="1"/>
</dbReference>
<feature type="domain" description="HTH tetR-type" evidence="3">
    <location>
        <begin position="14"/>
        <end position="74"/>
    </location>
</feature>
<dbReference type="Pfam" id="PF00440">
    <property type="entry name" value="TetR_N"/>
    <property type="match status" value="1"/>
</dbReference>
<evidence type="ECO:0000313" key="5">
    <source>
        <dbReference type="Proteomes" id="UP001519887"/>
    </source>
</evidence>
<dbReference type="EMBL" id="JAHZIK010001127">
    <property type="protein sequence ID" value="MBW7458251.1"/>
    <property type="molecule type" value="Genomic_DNA"/>
</dbReference>
<evidence type="ECO:0000256" key="1">
    <source>
        <dbReference type="ARBA" id="ARBA00023125"/>
    </source>
</evidence>
<dbReference type="Proteomes" id="UP001519887">
    <property type="component" value="Unassembled WGS sequence"/>
</dbReference>
<dbReference type="PANTHER" id="PTHR43479">
    <property type="entry name" value="ACREF/ENVCD OPERON REPRESSOR-RELATED"/>
    <property type="match status" value="1"/>
</dbReference>
<keyword evidence="5" id="KW-1185">Reference proteome</keyword>